<keyword evidence="2" id="KW-0732">Signal</keyword>
<dbReference type="AlphaFoldDB" id="A0A7G7CLZ1"/>
<dbReference type="EMBL" id="CP059404">
    <property type="protein sequence ID" value="QNE88607.1"/>
    <property type="molecule type" value="Genomic_DNA"/>
</dbReference>
<keyword evidence="1" id="KW-1133">Transmembrane helix</keyword>
<protein>
    <recommendedName>
        <fullName evidence="5">Secreted protein</fullName>
    </recommendedName>
</protein>
<evidence type="ECO:0000313" key="4">
    <source>
        <dbReference type="Proteomes" id="UP000515743"/>
    </source>
</evidence>
<feature type="chain" id="PRO_5028955454" description="Secreted protein" evidence="2">
    <location>
        <begin position="21"/>
        <end position="582"/>
    </location>
</feature>
<evidence type="ECO:0008006" key="5">
    <source>
        <dbReference type="Google" id="ProtNLM"/>
    </source>
</evidence>
<gene>
    <name evidence="3" type="ORF">H0194_05655</name>
</gene>
<evidence type="ECO:0000256" key="2">
    <source>
        <dbReference type="SAM" id="SignalP"/>
    </source>
</evidence>
<reference evidence="3 4" key="1">
    <citation type="submission" date="2020-07" db="EMBL/GenBank/DDBJ databases">
        <title>Complete genome and description of Corynebacterium incognita strain Marseille-Q3630 sp. nov.</title>
        <authorList>
            <person name="Boxberger M."/>
        </authorList>
    </citation>
    <scope>NUCLEOTIDE SEQUENCE [LARGE SCALE GENOMIC DNA]</scope>
    <source>
        <strain evidence="3 4">Marseille-Q3630</strain>
    </source>
</reference>
<organism evidence="3 4">
    <name type="scientific">Corynebacterium incognita</name>
    <dbReference type="NCBI Taxonomy" id="2754725"/>
    <lineage>
        <taxon>Bacteria</taxon>
        <taxon>Bacillati</taxon>
        <taxon>Actinomycetota</taxon>
        <taxon>Actinomycetes</taxon>
        <taxon>Mycobacteriales</taxon>
        <taxon>Corynebacteriaceae</taxon>
        <taxon>Corynebacterium</taxon>
    </lineage>
</organism>
<dbReference type="RefSeq" id="WP_185174998.1">
    <property type="nucleotide sequence ID" value="NZ_CP059404.1"/>
</dbReference>
<evidence type="ECO:0000313" key="3">
    <source>
        <dbReference type="EMBL" id="QNE88607.1"/>
    </source>
</evidence>
<keyword evidence="1" id="KW-0472">Membrane</keyword>
<sequence>MKRAILAALILATSLPVAHAQPGGEVGLEIVGEPEYRVAENQPWTVEFDVRNEGNTPIENLQITSRRGDAATSPAALEEYLVTGAFPYYGKQEFLDPLQPGQSRTVTMEVPLDPKDKASLAIADPGTYPLLFTLTGTQEGQPVSLAQTNSVLWVGDKAKPKVSIIYPVVEDVNVTPGATGGEPFQLVDDSLAESFADGGRVNTLLDNYFAADIEGCIAVDPALVDAANHMQHGYDVGPKRPPVVEKPRRLRDSWFQDEEEADVVPGKGAHDAAAFLDQLSAADCVVPTTWAQVDAQKVKAVGNRWLLREATTRGTDTLSRVLGKNSDYIHGVSDIGEDPALTRLLQRYPAALGTAKGKTVAVVDTPAALKVAGSLPTIPLPSGSTTLTAEDFPARERIARHAADIDELMNVMDNDPNIAMSRYGFTAPLRRDLLYAMNGDMDRLTVTDQVVTDLQDSVALIPPGNIVTRISQSSPLLVVAKNGLPLPVNATIGHSGTTLSETKSVRIPARGSITVSLTTQMPDGHDRSDLDLWLASPAGVPISEPVRITVQTRAGIVGVSTFIALCGLAVVIAVIVRRKRQK</sequence>
<keyword evidence="1" id="KW-0812">Transmembrane</keyword>
<keyword evidence="4" id="KW-1185">Reference proteome</keyword>
<evidence type="ECO:0000256" key="1">
    <source>
        <dbReference type="SAM" id="Phobius"/>
    </source>
</evidence>
<accession>A0A7G7CLZ1</accession>
<dbReference type="Proteomes" id="UP000515743">
    <property type="component" value="Chromosome"/>
</dbReference>
<proteinExistence type="predicted"/>
<feature type="signal peptide" evidence="2">
    <location>
        <begin position="1"/>
        <end position="20"/>
    </location>
</feature>
<dbReference type="KEGG" id="cik:H0194_05655"/>
<feature type="transmembrane region" description="Helical" evidence="1">
    <location>
        <begin position="554"/>
        <end position="576"/>
    </location>
</feature>
<name>A0A7G7CLZ1_9CORY</name>